<evidence type="ECO:0000313" key="2">
    <source>
        <dbReference type="Proteomes" id="UP000095662"/>
    </source>
</evidence>
<dbReference type="Proteomes" id="UP000095662">
    <property type="component" value="Unassembled WGS sequence"/>
</dbReference>
<dbReference type="SUPFAM" id="SSF75138">
    <property type="entry name" value="HprK N-terminal domain-like"/>
    <property type="match status" value="1"/>
</dbReference>
<evidence type="ECO:0000313" key="1">
    <source>
        <dbReference type="EMBL" id="CUQ83898.1"/>
    </source>
</evidence>
<organism evidence="1 2">
    <name type="scientific">[Eubacterium] siraeum</name>
    <dbReference type="NCBI Taxonomy" id="39492"/>
    <lineage>
        <taxon>Bacteria</taxon>
        <taxon>Bacillati</taxon>
        <taxon>Bacillota</taxon>
        <taxon>Clostridia</taxon>
        <taxon>Eubacteriales</taxon>
        <taxon>Oscillospiraceae</taxon>
        <taxon>Oscillospiraceae incertae sedis</taxon>
    </lineage>
</organism>
<proteinExistence type="predicted"/>
<dbReference type="OrthoDB" id="9800356at2"/>
<dbReference type="InterPro" id="IPR028979">
    <property type="entry name" value="Ser_kin/Pase_Hpr-like_N_sf"/>
</dbReference>
<sequence length="110" mass="11616">MTVGQLIRKGLFGVLNSGNEDSVISNVFSCDLLSLAMTKDLNGCAWFTVIGNVNTIAVAAHTGASCVVLCEKVKPDADALLKAQEHNIALFVSDKPVFDSAAELYAITDV</sequence>
<accession>A0A174ZI05</accession>
<protein>
    <recommendedName>
        <fullName evidence="3">DRTGG domain</fullName>
    </recommendedName>
</protein>
<name>A0A174ZI05_9FIRM</name>
<dbReference type="EMBL" id="CZBY01000004">
    <property type="protein sequence ID" value="CUQ83898.1"/>
    <property type="molecule type" value="Genomic_DNA"/>
</dbReference>
<evidence type="ECO:0008006" key="3">
    <source>
        <dbReference type="Google" id="ProtNLM"/>
    </source>
</evidence>
<dbReference type="Gene3D" id="3.40.1390.20">
    <property type="entry name" value="HprK N-terminal domain-like"/>
    <property type="match status" value="1"/>
</dbReference>
<dbReference type="STRING" id="39492.ERS852540_00779"/>
<dbReference type="AlphaFoldDB" id="A0A174ZI05"/>
<reference evidence="1 2" key="1">
    <citation type="submission" date="2015-09" db="EMBL/GenBank/DDBJ databases">
        <authorList>
            <consortium name="Pathogen Informatics"/>
        </authorList>
    </citation>
    <scope>NUCLEOTIDE SEQUENCE [LARGE SCALE GENOMIC DNA]</scope>
    <source>
        <strain evidence="1 2">2789STDY5834928</strain>
    </source>
</reference>
<gene>
    <name evidence="1" type="ORF">ERS852540_00779</name>
</gene>